<sequence length="232" mass="27050">MLKIAEEEELGEQEDSKGLQKGRIYLSSIYEKILGNSYKNLHPKLQHRYRLTEEKDFIGKGIMDEISGGSFLVRPVFTLGTKYRIFFAERGNQIPFEIVNKVTLDEKGKQIVHWDRTFRFKEKSRYFDAIMFLNERGDELFDYFGKPALLGSTLSITVDQNGSMQISSKKQWLNLFGKKIPLPKFLHGVANISESYDEGEQCYRIIVEVKNSLVGRLFYYQGKFTEVERRSE</sequence>
<dbReference type="STRING" id="930146.SAMN05192533_11076"/>
<feature type="domain" description="DUF4166" evidence="1">
    <location>
        <begin position="41"/>
        <end position="224"/>
    </location>
</feature>
<proteinExistence type="predicted"/>
<reference evidence="3" key="1">
    <citation type="submission" date="2016-10" db="EMBL/GenBank/DDBJ databases">
        <authorList>
            <person name="Varghese N."/>
            <person name="Submissions S."/>
        </authorList>
    </citation>
    <scope>NUCLEOTIDE SEQUENCE [LARGE SCALE GENOMIC DNA]</scope>
    <source>
        <strain evidence="3">B48,IBRC-M 10115,DSM 25386,CECT 8001</strain>
    </source>
</reference>
<organism evidence="2 3">
    <name type="scientific">Mesobacillus persicus</name>
    <dbReference type="NCBI Taxonomy" id="930146"/>
    <lineage>
        <taxon>Bacteria</taxon>
        <taxon>Bacillati</taxon>
        <taxon>Bacillota</taxon>
        <taxon>Bacilli</taxon>
        <taxon>Bacillales</taxon>
        <taxon>Bacillaceae</taxon>
        <taxon>Mesobacillus</taxon>
    </lineage>
</organism>
<keyword evidence="3" id="KW-1185">Reference proteome</keyword>
<evidence type="ECO:0000259" key="1">
    <source>
        <dbReference type="Pfam" id="PF13761"/>
    </source>
</evidence>
<accession>A0A1H8ERH0</accession>
<evidence type="ECO:0000313" key="3">
    <source>
        <dbReference type="Proteomes" id="UP000198553"/>
    </source>
</evidence>
<dbReference type="Proteomes" id="UP000198553">
    <property type="component" value="Unassembled WGS sequence"/>
</dbReference>
<gene>
    <name evidence="2" type="ORF">SAMN05192533_11076</name>
</gene>
<dbReference type="InterPro" id="IPR025311">
    <property type="entry name" value="DUF4166"/>
</dbReference>
<name>A0A1H8ERH0_9BACI</name>
<dbReference type="EMBL" id="FOBW01000010">
    <property type="protein sequence ID" value="SEN22042.1"/>
    <property type="molecule type" value="Genomic_DNA"/>
</dbReference>
<dbReference type="AlphaFoldDB" id="A0A1H8ERH0"/>
<protein>
    <recommendedName>
        <fullName evidence="1">DUF4166 domain-containing protein</fullName>
    </recommendedName>
</protein>
<evidence type="ECO:0000313" key="2">
    <source>
        <dbReference type="EMBL" id="SEN22042.1"/>
    </source>
</evidence>
<dbReference type="Pfam" id="PF13761">
    <property type="entry name" value="DUF4166"/>
    <property type="match status" value="1"/>
</dbReference>